<gene>
    <name evidence="1" type="ORF">MM415A02910_0006</name>
    <name evidence="2" type="ORF">MM415B02465_0011</name>
</gene>
<dbReference type="EMBL" id="MT141927">
    <property type="protein sequence ID" value="QJA72136.1"/>
    <property type="molecule type" value="Genomic_DNA"/>
</dbReference>
<organism evidence="1">
    <name type="scientific">viral metagenome</name>
    <dbReference type="NCBI Taxonomy" id="1070528"/>
    <lineage>
        <taxon>unclassified sequences</taxon>
        <taxon>metagenomes</taxon>
        <taxon>organismal metagenomes</taxon>
    </lineage>
</organism>
<accession>A0A6M3JQC1</accession>
<evidence type="ECO:0000313" key="1">
    <source>
        <dbReference type="EMBL" id="QJA72136.1"/>
    </source>
</evidence>
<evidence type="ECO:0008006" key="3">
    <source>
        <dbReference type="Google" id="ProtNLM"/>
    </source>
</evidence>
<protein>
    <recommendedName>
        <fullName evidence="3">Calcineurin-like phosphoesterase domain-containing protein</fullName>
    </recommendedName>
</protein>
<dbReference type="InterPro" id="IPR029052">
    <property type="entry name" value="Metallo-depent_PP-like"/>
</dbReference>
<evidence type="ECO:0000313" key="2">
    <source>
        <dbReference type="EMBL" id="QJA89965.1"/>
    </source>
</evidence>
<name>A0A6M3JQC1_9ZZZZ</name>
<dbReference type="AlphaFoldDB" id="A0A6M3JQC1"/>
<proteinExistence type="predicted"/>
<reference evidence="1" key="1">
    <citation type="submission" date="2020-03" db="EMBL/GenBank/DDBJ databases">
        <title>The deep terrestrial virosphere.</title>
        <authorList>
            <person name="Holmfeldt K."/>
            <person name="Nilsson E."/>
            <person name="Simone D."/>
            <person name="Lopez-Fernandez M."/>
            <person name="Wu X."/>
            <person name="de Brujin I."/>
            <person name="Lundin D."/>
            <person name="Andersson A."/>
            <person name="Bertilsson S."/>
            <person name="Dopson M."/>
        </authorList>
    </citation>
    <scope>NUCLEOTIDE SEQUENCE</scope>
    <source>
        <strain evidence="1">MM415A02910</strain>
        <strain evidence="2">MM415B02465</strain>
    </source>
</reference>
<sequence length="329" mass="38275">MHKPEIIEEWNKWCNAWDSADHQGKLGISRDYEISYDTARHWRSDCNIPTQKKTILPIVSAPVVSYPRDNTPTILETPWGMSTAVVVGDYHNPYQDNTVVQAVDSFLEELQPDYLFYNGDINDFYQVSVFSKDPSRLGQLQSDIDISTNMFERHHLMMPFAKKVFIEGTHENRWFKYLQDKAPAVAMLRSTNITELYRLTEFDIDYVPFERGVLVNGTFLILHGNMVSAHSSYTAKRQHDKNGGSGMCNHTHRGGSYYKTDRFGIYGWWENFCLCDLHPDWIQNPDWQHGFSVIHFHSDGRFWVEQIPIIEGRFIYGGKIYGGQDEARR</sequence>
<dbReference type="SUPFAM" id="SSF56300">
    <property type="entry name" value="Metallo-dependent phosphatases"/>
    <property type="match status" value="1"/>
</dbReference>
<dbReference type="EMBL" id="MT142881">
    <property type="protein sequence ID" value="QJA89965.1"/>
    <property type="molecule type" value="Genomic_DNA"/>
</dbReference>